<dbReference type="EMBL" id="PDHH01000001">
    <property type="protein sequence ID" value="PSM53075.1"/>
    <property type="molecule type" value="Genomic_DNA"/>
</dbReference>
<proteinExistence type="predicted"/>
<dbReference type="PROSITE" id="PS51318">
    <property type="entry name" value="TAT"/>
    <property type="match status" value="1"/>
</dbReference>
<protein>
    <recommendedName>
        <fullName evidence="4">Tat pathway signal protein</fullName>
    </recommendedName>
</protein>
<organism evidence="2 3">
    <name type="scientific">Campylobacter blaseri</name>
    <dbReference type="NCBI Taxonomy" id="2042961"/>
    <lineage>
        <taxon>Bacteria</taxon>
        <taxon>Pseudomonadati</taxon>
        <taxon>Campylobacterota</taxon>
        <taxon>Epsilonproteobacteria</taxon>
        <taxon>Campylobacterales</taxon>
        <taxon>Campylobacteraceae</taxon>
        <taxon>Campylobacter</taxon>
    </lineage>
</organism>
<evidence type="ECO:0008006" key="4">
    <source>
        <dbReference type="Google" id="ProtNLM"/>
    </source>
</evidence>
<feature type="chain" id="PRO_5015132957" description="Tat pathway signal protein" evidence="1">
    <location>
        <begin position="26"/>
        <end position="189"/>
    </location>
</feature>
<evidence type="ECO:0000313" key="3">
    <source>
        <dbReference type="Proteomes" id="UP000240535"/>
    </source>
</evidence>
<dbReference type="InterPro" id="IPR006311">
    <property type="entry name" value="TAT_signal"/>
</dbReference>
<dbReference type="Proteomes" id="UP000240535">
    <property type="component" value="Unassembled WGS sequence"/>
</dbReference>
<keyword evidence="3" id="KW-1185">Reference proteome</keyword>
<feature type="signal peptide" evidence="1">
    <location>
        <begin position="1"/>
        <end position="25"/>
    </location>
</feature>
<evidence type="ECO:0000256" key="1">
    <source>
        <dbReference type="SAM" id="SignalP"/>
    </source>
</evidence>
<keyword evidence="1" id="KW-0732">Signal</keyword>
<dbReference type="AlphaFoldDB" id="A0A2P8R3M0"/>
<dbReference type="RefSeq" id="WP_106869497.1">
    <property type="nucleotide sequence ID" value="NZ_CP053841.1"/>
</dbReference>
<accession>A0A2P8R3M0</accession>
<gene>
    <name evidence="2" type="ORF">CQ405_00545</name>
</gene>
<comment type="caution">
    <text evidence="2">The sequence shown here is derived from an EMBL/GenBank/DDBJ whole genome shotgun (WGS) entry which is preliminary data.</text>
</comment>
<evidence type="ECO:0000313" key="2">
    <source>
        <dbReference type="EMBL" id="PSM53075.1"/>
    </source>
</evidence>
<reference evidence="3" key="1">
    <citation type="submission" date="2017-10" db="EMBL/GenBank/DDBJ databases">
        <title>Campylobacter species from seals.</title>
        <authorList>
            <person name="Gilbert M.J."/>
            <person name="Zomer A.L."/>
            <person name="Timmerman A.J."/>
            <person name="Duim B."/>
            <person name="Wagenaar J.A."/>
        </authorList>
    </citation>
    <scope>NUCLEOTIDE SEQUENCE [LARGE SCALE GENOMIC DNA]</scope>
    <source>
        <strain evidence="3">17S00004-5</strain>
    </source>
</reference>
<name>A0A2P8R3M0_9BACT</name>
<sequence length="189" mass="21837">MQKLSRRNFLKIALATGTLMNSASAFVFDKNFSKNINYTHLFYDESSIISKYFAKKISTNNSNLYGLNGDISHIYTKLLKDISSNSILCGFTSYESFFVISQAVKSLNLRPLHLNIYAINDNFNDLKGLKSVRNYIKDDYFINKLAFDLTNFNFNEKDIAKSFTKIAQKDSYKTTLYSWVITSNKRRDI</sequence>